<keyword evidence="2" id="KW-1185">Reference proteome</keyword>
<dbReference type="Proteomes" id="UP001167796">
    <property type="component" value="Unassembled WGS sequence"/>
</dbReference>
<name>A0ABT9A5Z9_9BACT</name>
<organism evidence="1 2">
    <name type="scientific">Hymenobacter mellowenesis</name>
    <dbReference type="NCBI Taxonomy" id="3063995"/>
    <lineage>
        <taxon>Bacteria</taxon>
        <taxon>Pseudomonadati</taxon>
        <taxon>Bacteroidota</taxon>
        <taxon>Cytophagia</taxon>
        <taxon>Cytophagales</taxon>
        <taxon>Hymenobacteraceae</taxon>
        <taxon>Hymenobacter</taxon>
    </lineage>
</organism>
<comment type="caution">
    <text evidence="1">The sequence shown here is derived from an EMBL/GenBank/DDBJ whole genome shotgun (WGS) entry which is preliminary data.</text>
</comment>
<reference evidence="1" key="1">
    <citation type="submission" date="2023-07" db="EMBL/GenBank/DDBJ databases">
        <authorList>
            <person name="Kim M.K."/>
        </authorList>
    </citation>
    <scope>NUCLEOTIDE SEQUENCE</scope>
    <source>
        <strain evidence="1">M29</strain>
    </source>
</reference>
<dbReference type="RefSeq" id="WP_305009946.1">
    <property type="nucleotide sequence ID" value="NZ_JAUQSX010000001.1"/>
</dbReference>
<accession>A0ABT9A5Z9</accession>
<dbReference type="EMBL" id="JAUQSX010000001">
    <property type="protein sequence ID" value="MDO7845260.1"/>
    <property type="molecule type" value="Genomic_DNA"/>
</dbReference>
<evidence type="ECO:0000313" key="1">
    <source>
        <dbReference type="EMBL" id="MDO7845260.1"/>
    </source>
</evidence>
<evidence type="ECO:0000313" key="2">
    <source>
        <dbReference type="Proteomes" id="UP001167796"/>
    </source>
</evidence>
<sequence>MAAPAVLLLRVAQAWPLPGLGLLALPDGPALALANHELHTALAVEAILPDGARYPGMATVEEISRLGEVVPSRGLLLDFSAPIEVPAGTEVWLAEPESDPFMGLD</sequence>
<gene>
    <name evidence="1" type="ORF">Q5H92_02750</name>
</gene>
<protein>
    <submittedName>
        <fullName evidence="1">Uncharacterized protein</fullName>
    </submittedName>
</protein>
<proteinExistence type="predicted"/>